<dbReference type="Gene3D" id="2.60.120.200">
    <property type="match status" value="1"/>
</dbReference>
<evidence type="ECO:0000259" key="7">
    <source>
        <dbReference type="PROSITE" id="PS51828"/>
    </source>
</evidence>
<dbReference type="Pfam" id="PF00354">
    <property type="entry name" value="Pentaxin"/>
    <property type="match status" value="1"/>
</dbReference>
<evidence type="ECO:0000256" key="3">
    <source>
        <dbReference type="ARBA" id="ARBA00022837"/>
    </source>
</evidence>
<evidence type="ECO:0000256" key="4">
    <source>
        <dbReference type="ARBA" id="ARBA00023157"/>
    </source>
</evidence>
<keyword evidence="4" id="KW-1015">Disulfide bond</keyword>
<dbReference type="HOGENOM" id="CLU_156979_0_0_1"/>
<gene>
    <name evidence="8" type="ORF">NEMVEDRAFT_v1g142128</name>
</gene>
<proteinExistence type="predicted"/>
<dbReference type="PhylomeDB" id="A7T1R3"/>
<dbReference type="InParanoid" id="A7T1R3"/>
<dbReference type="InterPro" id="IPR051360">
    <property type="entry name" value="Neuronal_Pentraxin_Related"/>
</dbReference>
<evidence type="ECO:0000313" key="8">
    <source>
        <dbReference type="EMBL" id="EDO30107.1"/>
    </source>
</evidence>
<comment type="caution">
    <text evidence="6">Lacks conserved residue(s) required for the propagation of feature annotation.</text>
</comment>
<keyword evidence="9" id="KW-1185">Reference proteome</keyword>
<dbReference type="PANTHER" id="PTHR19277:SF125">
    <property type="entry name" value="B6"/>
    <property type="match status" value="1"/>
</dbReference>
<evidence type="ECO:0000256" key="2">
    <source>
        <dbReference type="ARBA" id="ARBA00022723"/>
    </source>
</evidence>
<organism evidence="8 9">
    <name type="scientific">Nematostella vectensis</name>
    <name type="common">Starlet sea anemone</name>
    <dbReference type="NCBI Taxonomy" id="45351"/>
    <lineage>
        <taxon>Eukaryota</taxon>
        <taxon>Metazoa</taxon>
        <taxon>Cnidaria</taxon>
        <taxon>Anthozoa</taxon>
        <taxon>Hexacorallia</taxon>
        <taxon>Actiniaria</taxon>
        <taxon>Edwardsiidae</taxon>
        <taxon>Nematostella</taxon>
    </lineage>
</organism>
<reference evidence="8 9" key="1">
    <citation type="journal article" date="2007" name="Science">
        <title>Sea anemone genome reveals ancestral eumetazoan gene repertoire and genomic organization.</title>
        <authorList>
            <person name="Putnam N.H."/>
            <person name="Srivastava M."/>
            <person name="Hellsten U."/>
            <person name="Dirks B."/>
            <person name="Chapman J."/>
            <person name="Salamov A."/>
            <person name="Terry A."/>
            <person name="Shapiro H."/>
            <person name="Lindquist E."/>
            <person name="Kapitonov V.V."/>
            <person name="Jurka J."/>
            <person name="Genikhovich G."/>
            <person name="Grigoriev I.V."/>
            <person name="Lucas S.M."/>
            <person name="Steele R.E."/>
            <person name="Finnerty J.R."/>
            <person name="Technau U."/>
            <person name="Martindale M.Q."/>
            <person name="Rokhsar D.S."/>
        </authorList>
    </citation>
    <scope>NUCLEOTIDE SEQUENCE [LARGE SCALE GENOMIC DNA]</scope>
    <source>
        <strain evidence="9">CH2 X CH6</strain>
    </source>
</reference>
<evidence type="ECO:0000256" key="1">
    <source>
        <dbReference type="ARBA" id="ARBA00001913"/>
    </source>
</evidence>
<keyword evidence="2" id="KW-0479">Metal-binding</keyword>
<protein>
    <recommendedName>
        <fullName evidence="7">Pentraxin (PTX) domain-containing protein</fullName>
    </recommendedName>
</protein>
<dbReference type="EMBL" id="DS470149">
    <property type="protein sequence ID" value="EDO30107.1"/>
    <property type="molecule type" value="Genomic_DNA"/>
</dbReference>
<keyword evidence="5" id="KW-0325">Glycoprotein</keyword>
<dbReference type="KEGG" id="nve:5500825"/>
<sequence length="109" mass="11859">MKYSQPLKGAWHHICIKWSSTGGIWSFFVDGAKRGHGSTLSPGHNITSPGKLVIGQIQKVMVGGFDASKSFVGVISRFNVWNELISDGAIALLAQTCGRETGNLIDWRE</sequence>
<dbReference type="PROSITE" id="PS51828">
    <property type="entry name" value="PTX_2"/>
    <property type="match status" value="1"/>
</dbReference>
<evidence type="ECO:0000256" key="6">
    <source>
        <dbReference type="PROSITE-ProRule" id="PRU01172"/>
    </source>
</evidence>
<dbReference type="AlphaFoldDB" id="A7T1R3"/>
<feature type="domain" description="Pentraxin (PTX)" evidence="7">
    <location>
        <begin position="1"/>
        <end position="109"/>
    </location>
</feature>
<dbReference type="InterPro" id="IPR001759">
    <property type="entry name" value="PTX_dom"/>
</dbReference>
<dbReference type="PRINTS" id="PR00895">
    <property type="entry name" value="PENTAXIN"/>
</dbReference>
<keyword evidence="3" id="KW-0106">Calcium</keyword>
<accession>A7T1R3</accession>
<dbReference type="Proteomes" id="UP000001593">
    <property type="component" value="Unassembled WGS sequence"/>
</dbReference>
<evidence type="ECO:0000256" key="5">
    <source>
        <dbReference type="ARBA" id="ARBA00023180"/>
    </source>
</evidence>
<name>A7T1R3_NEMVE</name>
<dbReference type="GO" id="GO:0046872">
    <property type="term" value="F:metal ion binding"/>
    <property type="evidence" value="ECO:0007669"/>
    <property type="project" value="UniProtKB-KW"/>
</dbReference>
<dbReference type="SUPFAM" id="SSF49899">
    <property type="entry name" value="Concanavalin A-like lectins/glucanases"/>
    <property type="match status" value="1"/>
</dbReference>
<evidence type="ECO:0000313" key="9">
    <source>
        <dbReference type="Proteomes" id="UP000001593"/>
    </source>
</evidence>
<comment type="cofactor">
    <cofactor evidence="1">
        <name>Ca(2+)</name>
        <dbReference type="ChEBI" id="CHEBI:29108"/>
    </cofactor>
</comment>
<dbReference type="InterPro" id="IPR013320">
    <property type="entry name" value="ConA-like_dom_sf"/>
</dbReference>
<dbReference type="PANTHER" id="PTHR19277">
    <property type="entry name" value="PENTRAXIN"/>
    <property type="match status" value="1"/>
</dbReference>
<feature type="non-terminal residue" evidence="8">
    <location>
        <position position="109"/>
    </location>
</feature>